<evidence type="ECO:0000256" key="1">
    <source>
        <dbReference type="ARBA" id="ARBA00004141"/>
    </source>
</evidence>
<reference evidence="6 7" key="1">
    <citation type="submission" date="2019-06" db="EMBL/GenBank/DDBJ databases">
        <title>Genome of new Rhodobacteraceae sp. SM1903.</title>
        <authorList>
            <person name="Ren X."/>
        </authorList>
    </citation>
    <scope>NUCLEOTIDE SEQUENCE [LARGE SCALE GENOMIC DNA]</scope>
    <source>
        <strain evidence="6 7">SM1903</strain>
    </source>
</reference>
<protein>
    <submittedName>
        <fullName evidence="6">MFS transporter</fullName>
    </submittedName>
</protein>
<feature type="transmembrane region" description="Helical" evidence="5">
    <location>
        <begin position="199"/>
        <end position="217"/>
    </location>
</feature>
<dbReference type="GO" id="GO:0016020">
    <property type="term" value="C:membrane"/>
    <property type="evidence" value="ECO:0007669"/>
    <property type="project" value="UniProtKB-SubCell"/>
</dbReference>
<dbReference type="Proteomes" id="UP000314011">
    <property type="component" value="Unassembled WGS sequence"/>
</dbReference>
<comment type="caution">
    <text evidence="6">The sequence shown here is derived from an EMBL/GenBank/DDBJ whole genome shotgun (WGS) entry which is preliminary data.</text>
</comment>
<dbReference type="InterPro" id="IPR011701">
    <property type="entry name" value="MFS"/>
</dbReference>
<evidence type="ECO:0000313" key="6">
    <source>
        <dbReference type="EMBL" id="TNY31475.1"/>
    </source>
</evidence>
<proteinExistence type="predicted"/>
<feature type="transmembrane region" description="Helical" evidence="5">
    <location>
        <begin position="130"/>
        <end position="153"/>
    </location>
</feature>
<keyword evidence="2 5" id="KW-0812">Transmembrane</keyword>
<dbReference type="Pfam" id="PF07690">
    <property type="entry name" value="MFS_1"/>
    <property type="match status" value="1"/>
</dbReference>
<feature type="transmembrane region" description="Helical" evidence="5">
    <location>
        <begin position="97"/>
        <end position="118"/>
    </location>
</feature>
<dbReference type="PANTHER" id="PTHR23514:SF13">
    <property type="entry name" value="INNER MEMBRANE PROTEIN YBJJ"/>
    <property type="match status" value="1"/>
</dbReference>
<keyword evidence="4 5" id="KW-0472">Membrane</keyword>
<keyword evidence="3 5" id="KW-1133">Transmembrane helix</keyword>
<feature type="transmembrane region" description="Helical" evidence="5">
    <location>
        <begin position="290"/>
        <end position="309"/>
    </location>
</feature>
<dbReference type="CDD" id="cd17393">
    <property type="entry name" value="MFS_MosC_like"/>
    <property type="match status" value="1"/>
</dbReference>
<comment type="subcellular location">
    <subcellularLocation>
        <location evidence="1">Membrane</location>
        <topology evidence="1">Multi-pass membrane protein</topology>
    </subcellularLocation>
</comment>
<evidence type="ECO:0000256" key="4">
    <source>
        <dbReference type="ARBA" id="ARBA00023136"/>
    </source>
</evidence>
<feature type="transmembrane region" description="Helical" evidence="5">
    <location>
        <begin position="159"/>
        <end position="178"/>
    </location>
</feature>
<sequence>MSELRTPRRAVAAMFMLNGSLLGAWASRVPAFVEKFGVSERSLGLLLLCLALGAIVAFPFAGGLSDRLGADRLTRILGAAFTVLICLLPVAPTVGLLGLVLFLCGMTFGAMDVSMNAWAAEVERHLKKPIMSSFHALFSLGSGLGAGSGWIAAATGTGTLPHFLILAVIAGPLALWVAQVPWNSSRGASGPAFALPKGPLVLVGLFAFCSSLGEGSMVDWSAVLLQSVYGATEAQAALGYAAFSVTMVATRLAGDRITTALGPVNAGRICGSVAVVGALVVIFGGSLATALLGFALLGVGFAVVVPLAFSRAANDPFVPPGQAIAGVATLGYGGLLIGPPAIGFIAEATSLPTAFGLVAVLSVCIVLLAPTLRPPGEPAAGASAREA</sequence>
<dbReference type="InterPro" id="IPR051788">
    <property type="entry name" value="MFS_Transporter"/>
</dbReference>
<keyword evidence="7" id="KW-1185">Reference proteome</keyword>
<feature type="transmembrane region" description="Helical" evidence="5">
    <location>
        <begin position="351"/>
        <end position="369"/>
    </location>
</feature>
<feature type="transmembrane region" description="Helical" evidence="5">
    <location>
        <begin position="266"/>
        <end position="284"/>
    </location>
</feature>
<evidence type="ECO:0000313" key="7">
    <source>
        <dbReference type="Proteomes" id="UP000314011"/>
    </source>
</evidence>
<dbReference type="GO" id="GO:0022857">
    <property type="term" value="F:transmembrane transporter activity"/>
    <property type="evidence" value="ECO:0007669"/>
    <property type="project" value="InterPro"/>
</dbReference>
<gene>
    <name evidence="6" type="ORF">FHY64_15805</name>
</gene>
<feature type="transmembrane region" description="Helical" evidence="5">
    <location>
        <begin position="321"/>
        <end position="345"/>
    </location>
</feature>
<accession>A0A5C5G9Q1</accession>
<dbReference type="PANTHER" id="PTHR23514">
    <property type="entry name" value="BYPASS OF STOP CODON PROTEIN 6"/>
    <property type="match status" value="1"/>
</dbReference>
<dbReference type="InterPro" id="IPR036259">
    <property type="entry name" value="MFS_trans_sf"/>
</dbReference>
<evidence type="ECO:0000256" key="2">
    <source>
        <dbReference type="ARBA" id="ARBA00022692"/>
    </source>
</evidence>
<name>A0A5C5G9Q1_9RHOB</name>
<dbReference type="EMBL" id="VFFF01000002">
    <property type="protein sequence ID" value="TNY31475.1"/>
    <property type="molecule type" value="Genomic_DNA"/>
</dbReference>
<feature type="transmembrane region" description="Helical" evidence="5">
    <location>
        <begin position="42"/>
        <end position="61"/>
    </location>
</feature>
<evidence type="ECO:0000256" key="5">
    <source>
        <dbReference type="SAM" id="Phobius"/>
    </source>
</evidence>
<dbReference type="RefSeq" id="WP_140196492.1">
    <property type="nucleotide sequence ID" value="NZ_CP065915.1"/>
</dbReference>
<dbReference type="AlphaFoldDB" id="A0A5C5G9Q1"/>
<evidence type="ECO:0000256" key="3">
    <source>
        <dbReference type="ARBA" id="ARBA00022989"/>
    </source>
</evidence>
<organism evidence="6 7">
    <name type="scientific">Pelagovum pacificum</name>
    <dbReference type="NCBI Taxonomy" id="2588711"/>
    <lineage>
        <taxon>Bacteria</taxon>
        <taxon>Pseudomonadati</taxon>
        <taxon>Pseudomonadota</taxon>
        <taxon>Alphaproteobacteria</taxon>
        <taxon>Rhodobacterales</taxon>
        <taxon>Paracoccaceae</taxon>
        <taxon>Pelagovum</taxon>
    </lineage>
</organism>
<dbReference type="Gene3D" id="1.20.1250.20">
    <property type="entry name" value="MFS general substrate transporter like domains"/>
    <property type="match status" value="2"/>
</dbReference>
<dbReference type="SUPFAM" id="SSF103473">
    <property type="entry name" value="MFS general substrate transporter"/>
    <property type="match status" value="1"/>
</dbReference>
<feature type="transmembrane region" description="Helical" evidence="5">
    <location>
        <begin position="237"/>
        <end position="254"/>
    </location>
</feature>
<dbReference type="OrthoDB" id="9810941at2"/>